<dbReference type="Proteomes" id="UP000034364">
    <property type="component" value="Unassembled WGS sequence"/>
</dbReference>
<feature type="non-terminal residue" evidence="1">
    <location>
        <position position="1"/>
    </location>
</feature>
<name>A0A0G1UCF4_9BACT</name>
<proteinExistence type="predicted"/>
<gene>
    <name evidence="1" type="ORF">UX87_C0017G0001</name>
</gene>
<dbReference type="AlphaFoldDB" id="A0A0G1UCF4"/>
<sequence length="31" mass="3191">KYCKNTKGGFTAAVGEAGSSIKKVQGVYVQA</sequence>
<evidence type="ECO:0000313" key="2">
    <source>
        <dbReference type="Proteomes" id="UP000034364"/>
    </source>
</evidence>
<dbReference type="EMBL" id="LCNV01000017">
    <property type="protein sequence ID" value="KKU63803.1"/>
    <property type="molecule type" value="Genomic_DNA"/>
</dbReference>
<accession>A0A0G1UCF4</accession>
<organism evidence="1 2">
    <name type="scientific">Candidatus Amesbacteria bacterium GW2011_GWA1_47_16</name>
    <dbReference type="NCBI Taxonomy" id="1618353"/>
    <lineage>
        <taxon>Bacteria</taxon>
        <taxon>Candidatus Amesiibacteriota</taxon>
    </lineage>
</organism>
<reference evidence="1 2" key="1">
    <citation type="journal article" date="2015" name="Nature">
        <title>rRNA introns, odd ribosomes, and small enigmatic genomes across a large radiation of phyla.</title>
        <authorList>
            <person name="Brown C.T."/>
            <person name="Hug L.A."/>
            <person name="Thomas B.C."/>
            <person name="Sharon I."/>
            <person name="Castelle C.J."/>
            <person name="Singh A."/>
            <person name="Wilkins M.J."/>
            <person name="Williams K.H."/>
            <person name="Banfield J.F."/>
        </authorList>
    </citation>
    <scope>NUCLEOTIDE SEQUENCE [LARGE SCALE GENOMIC DNA]</scope>
</reference>
<comment type="caution">
    <text evidence="1">The sequence shown here is derived from an EMBL/GenBank/DDBJ whole genome shotgun (WGS) entry which is preliminary data.</text>
</comment>
<protein>
    <submittedName>
        <fullName evidence="1">Uncharacterized protein</fullName>
    </submittedName>
</protein>
<evidence type="ECO:0000313" key="1">
    <source>
        <dbReference type="EMBL" id="KKU63803.1"/>
    </source>
</evidence>